<evidence type="ECO:0000313" key="1">
    <source>
        <dbReference type="EMBL" id="GIP54322.1"/>
    </source>
</evidence>
<gene>
    <name evidence="1" type="ORF">J42TS3_33570</name>
</gene>
<protein>
    <submittedName>
        <fullName evidence="1">Uncharacterized protein</fullName>
    </submittedName>
</protein>
<name>A0ABQ4MED1_9BACL</name>
<accession>A0ABQ4MED1</accession>
<reference evidence="1 2" key="1">
    <citation type="submission" date="2021-03" db="EMBL/GenBank/DDBJ databases">
        <title>Antimicrobial resistance genes in bacteria isolated from Japanese honey, and their potential for conferring macrolide and lincosamide resistance in the American foulbrood pathogen Paenibacillus larvae.</title>
        <authorList>
            <person name="Okamoto M."/>
            <person name="Kumagai M."/>
            <person name="Kanamori H."/>
            <person name="Takamatsu D."/>
        </authorList>
    </citation>
    <scope>NUCLEOTIDE SEQUENCE [LARGE SCALE GENOMIC DNA]</scope>
    <source>
        <strain evidence="1 2">J42TS3</strain>
    </source>
</reference>
<evidence type="ECO:0000313" key="2">
    <source>
        <dbReference type="Proteomes" id="UP000679992"/>
    </source>
</evidence>
<dbReference type="Proteomes" id="UP000679992">
    <property type="component" value="Unassembled WGS sequence"/>
</dbReference>
<sequence length="47" mass="5663">MSVRLRNCDYFASESPETWLGRLLRQLRLVRLVRQLRQLRLVGYSGR</sequence>
<proteinExistence type="predicted"/>
<keyword evidence="2" id="KW-1185">Reference proteome</keyword>
<dbReference type="RefSeq" id="WP_213655637.1">
    <property type="nucleotide sequence ID" value="NZ_BOSL01000011.1"/>
</dbReference>
<comment type="caution">
    <text evidence="1">The sequence shown here is derived from an EMBL/GenBank/DDBJ whole genome shotgun (WGS) entry which is preliminary data.</text>
</comment>
<organism evidence="1 2">
    <name type="scientific">Paenibacillus vini</name>
    <dbReference type="NCBI Taxonomy" id="1476024"/>
    <lineage>
        <taxon>Bacteria</taxon>
        <taxon>Bacillati</taxon>
        <taxon>Bacillota</taxon>
        <taxon>Bacilli</taxon>
        <taxon>Bacillales</taxon>
        <taxon>Paenibacillaceae</taxon>
        <taxon>Paenibacillus</taxon>
    </lineage>
</organism>
<dbReference type="EMBL" id="BOSL01000011">
    <property type="protein sequence ID" value="GIP54322.1"/>
    <property type="molecule type" value="Genomic_DNA"/>
</dbReference>